<dbReference type="EMBL" id="KI397474">
    <property type="protein sequence ID" value="ERM95687.1"/>
    <property type="molecule type" value="Genomic_DNA"/>
</dbReference>
<evidence type="ECO:0000259" key="1">
    <source>
        <dbReference type="Pfam" id="PF10551"/>
    </source>
</evidence>
<dbReference type="PANTHER" id="PTHR31973:SF188">
    <property type="entry name" value="POLYPROTEIN, PUTATIVE-RELATED"/>
    <property type="match status" value="1"/>
</dbReference>
<evidence type="ECO:0000313" key="2">
    <source>
        <dbReference type="EMBL" id="ERM95687.1"/>
    </source>
</evidence>
<dbReference type="InterPro" id="IPR018289">
    <property type="entry name" value="MULE_transposase_dom"/>
</dbReference>
<evidence type="ECO:0000313" key="3">
    <source>
        <dbReference type="Proteomes" id="UP000017836"/>
    </source>
</evidence>
<dbReference type="eggNOG" id="ENOG502R0RS">
    <property type="taxonomic scope" value="Eukaryota"/>
</dbReference>
<feature type="domain" description="MULE transposase" evidence="1">
    <location>
        <begin position="72"/>
        <end position="165"/>
    </location>
</feature>
<proteinExistence type="predicted"/>
<sequence>MQTWRGTEVVREMIDGSHGQQYLDLPMYIEKIRRTNPGTEVRIHTDEGRFKQLFIAYQPCIMGFINGCRPLIGIDGIFLKGKYQGILLCAITVDANNELFPLAFAVVEKENYQNWYWFLSILSELLNGYPNLSALTIISDRQKSLSEAIEKYFPTCLPSFCMRYMGENFKGFIKSGIPCAHAIAAINHMHMNPTVYCLQYFTVAYFRRAFETPFAPVPDDIEWTGIYNWTVLQPRTTRLLGRPKKQRRISEAKHLITRPLKCKQCDFEVQTMRRKWS</sequence>
<keyword evidence="3" id="KW-1185">Reference proteome</keyword>
<dbReference type="Proteomes" id="UP000017836">
    <property type="component" value="Unassembled WGS sequence"/>
</dbReference>
<organism evidence="2 3">
    <name type="scientific">Amborella trichopoda</name>
    <dbReference type="NCBI Taxonomy" id="13333"/>
    <lineage>
        <taxon>Eukaryota</taxon>
        <taxon>Viridiplantae</taxon>
        <taxon>Streptophyta</taxon>
        <taxon>Embryophyta</taxon>
        <taxon>Tracheophyta</taxon>
        <taxon>Spermatophyta</taxon>
        <taxon>Magnoliopsida</taxon>
        <taxon>Amborellales</taxon>
        <taxon>Amborellaceae</taxon>
        <taxon>Amborella</taxon>
    </lineage>
</organism>
<dbReference type="OMA" id="VICELEF"/>
<protein>
    <recommendedName>
        <fullName evidence="1">MULE transposase domain-containing protein</fullName>
    </recommendedName>
</protein>
<dbReference type="Pfam" id="PF10551">
    <property type="entry name" value="MULE"/>
    <property type="match status" value="1"/>
</dbReference>
<dbReference type="Gramene" id="ERM95687">
    <property type="protein sequence ID" value="ERM95687"/>
    <property type="gene ID" value="AMTR_s00023p00214690"/>
</dbReference>
<dbReference type="HOGENOM" id="CLU_006767_8_0_1"/>
<dbReference type="AlphaFoldDB" id="W1NIW1"/>
<reference evidence="3" key="1">
    <citation type="journal article" date="2013" name="Science">
        <title>The Amborella genome and the evolution of flowering plants.</title>
        <authorList>
            <consortium name="Amborella Genome Project"/>
        </authorList>
    </citation>
    <scope>NUCLEOTIDE SEQUENCE [LARGE SCALE GENOMIC DNA]</scope>
</reference>
<gene>
    <name evidence="2" type="ORF">AMTR_s00023p00214690</name>
</gene>
<dbReference type="PANTHER" id="PTHR31973">
    <property type="entry name" value="POLYPROTEIN, PUTATIVE-RELATED"/>
    <property type="match status" value="1"/>
</dbReference>
<name>W1NIW1_AMBTC</name>
<accession>W1NIW1</accession>